<feature type="chain" id="PRO_5001481612" description="YjbH domain-containing protein" evidence="1">
    <location>
        <begin position="30"/>
        <end position="272"/>
    </location>
</feature>
<feature type="signal peptide" evidence="1">
    <location>
        <begin position="1"/>
        <end position="29"/>
    </location>
</feature>
<evidence type="ECO:0008006" key="4">
    <source>
        <dbReference type="Google" id="ProtNLM"/>
    </source>
</evidence>
<evidence type="ECO:0000313" key="2">
    <source>
        <dbReference type="EMBL" id="EXZ71929.1"/>
    </source>
</evidence>
<proteinExistence type="predicted"/>
<dbReference type="RefSeq" id="WP_032598733.1">
    <property type="nucleotide sequence ID" value="NZ_JGDS01000062.1"/>
</dbReference>
<dbReference type="EMBL" id="JGDS01000062">
    <property type="protein sequence ID" value="EXZ71929.1"/>
    <property type="molecule type" value="Genomic_DNA"/>
</dbReference>
<dbReference type="PATRIC" id="fig|1339314.3.peg.3677"/>
<reference evidence="2 3" key="1">
    <citation type="submission" date="2014-02" db="EMBL/GenBank/DDBJ databases">
        <authorList>
            <person name="Sears C."/>
            <person name="Carroll K."/>
            <person name="Sack B.R."/>
            <person name="Qadri F."/>
            <person name="Myers L.L."/>
            <person name="Chung G.-T."/>
            <person name="Escheverria P."/>
            <person name="Fraser C.M."/>
            <person name="Sadzewicz L."/>
            <person name="Shefchek K.A."/>
            <person name="Tallon L."/>
            <person name="Das S.P."/>
            <person name="Daugherty S."/>
            <person name="Mongodin E.F."/>
        </authorList>
    </citation>
    <scope>NUCLEOTIDE SEQUENCE [LARGE SCALE GENOMIC DNA]</scope>
    <source>
        <strain evidence="2 3">3976T8</strain>
    </source>
</reference>
<keyword evidence="1" id="KW-0732">Signal</keyword>
<dbReference type="Pfam" id="PF06082">
    <property type="entry name" value="YjbH"/>
    <property type="match status" value="1"/>
</dbReference>
<accession>A0A016CKH3</accession>
<protein>
    <recommendedName>
        <fullName evidence="4">YjbH domain-containing protein</fullName>
    </recommendedName>
</protein>
<evidence type="ECO:0000256" key="1">
    <source>
        <dbReference type="SAM" id="SignalP"/>
    </source>
</evidence>
<sequence>MRNERRKINHWRRVFLGICLFISAFSAFAQQYTGMSGLIHIPSADMDESGDARIGVHFLNKEFTPDVLVYDEKKYHTMSYYLSITPFRWLELGYTCTLLRSTKIKHGIEDVEHPGLNRKDRYFSLKIQPVREKEGKWWPSVAVGMNDMFSNRKVKEPLVDPETGKPKSIGNSLFANYYVAVSKHFDYGEHRFGLHVSYRDWKRDRNSKWNSVVGGITYQPSFQQNLRVIAEYTGDDVNVGFDWKLWKYLLIQSSLQNGKYFSGGVCFCINLL</sequence>
<gene>
    <name evidence="2" type="ORF">M123_3526</name>
</gene>
<evidence type="ECO:0000313" key="3">
    <source>
        <dbReference type="Proteomes" id="UP000020938"/>
    </source>
</evidence>
<comment type="caution">
    <text evidence="2">The sequence shown here is derived from an EMBL/GenBank/DDBJ whole genome shotgun (WGS) entry which is preliminary data.</text>
</comment>
<dbReference type="InterPro" id="IPR010344">
    <property type="entry name" value="YbjH"/>
</dbReference>
<organism evidence="2 3">
    <name type="scientific">Bacteroides fragilis str. 3976T8</name>
    <dbReference type="NCBI Taxonomy" id="1339314"/>
    <lineage>
        <taxon>Bacteria</taxon>
        <taxon>Pseudomonadati</taxon>
        <taxon>Bacteroidota</taxon>
        <taxon>Bacteroidia</taxon>
        <taxon>Bacteroidales</taxon>
        <taxon>Bacteroidaceae</taxon>
        <taxon>Bacteroides</taxon>
    </lineage>
</organism>
<dbReference type="Proteomes" id="UP000020938">
    <property type="component" value="Unassembled WGS sequence"/>
</dbReference>
<name>A0A016CKH3_BACFG</name>
<dbReference type="AlphaFoldDB" id="A0A016CKH3"/>